<dbReference type="EMBL" id="KN818316">
    <property type="protein sequence ID" value="KIL59404.1"/>
    <property type="molecule type" value="Genomic_DNA"/>
</dbReference>
<evidence type="ECO:0000313" key="1">
    <source>
        <dbReference type="EMBL" id="KIL59404.1"/>
    </source>
</evidence>
<dbReference type="HOGENOM" id="CLU_2533499_0_0_1"/>
<dbReference type="Proteomes" id="UP000054549">
    <property type="component" value="Unassembled WGS sequence"/>
</dbReference>
<name>A0A0C2SZ19_AMAMK</name>
<reference evidence="1 2" key="1">
    <citation type="submission" date="2014-04" db="EMBL/GenBank/DDBJ databases">
        <title>Evolutionary Origins and Diversification of the Mycorrhizal Mutualists.</title>
        <authorList>
            <consortium name="DOE Joint Genome Institute"/>
            <consortium name="Mycorrhizal Genomics Consortium"/>
            <person name="Kohler A."/>
            <person name="Kuo A."/>
            <person name="Nagy L.G."/>
            <person name="Floudas D."/>
            <person name="Copeland A."/>
            <person name="Barry K.W."/>
            <person name="Cichocki N."/>
            <person name="Veneault-Fourrey C."/>
            <person name="LaButti K."/>
            <person name="Lindquist E.A."/>
            <person name="Lipzen A."/>
            <person name="Lundell T."/>
            <person name="Morin E."/>
            <person name="Murat C."/>
            <person name="Riley R."/>
            <person name="Ohm R."/>
            <person name="Sun H."/>
            <person name="Tunlid A."/>
            <person name="Henrissat B."/>
            <person name="Grigoriev I.V."/>
            <person name="Hibbett D.S."/>
            <person name="Martin F."/>
        </authorList>
    </citation>
    <scope>NUCLEOTIDE SEQUENCE [LARGE SCALE GENOMIC DNA]</scope>
    <source>
        <strain evidence="1 2">Koide BX008</strain>
    </source>
</reference>
<gene>
    <name evidence="1" type="ORF">M378DRAFT_85137</name>
</gene>
<keyword evidence="2" id="KW-1185">Reference proteome</keyword>
<organism evidence="1 2">
    <name type="scientific">Amanita muscaria (strain Koide BX008)</name>
    <dbReference type="NCBI Taxonomy" id="946122"/>
    <lineage>
        <taxon>Eukaryota</taxon>
        <taxon>Fungi</taxon>
        <taxon>Dikarya</taxon>
        <taxon>Basidiomycota</taxon>
        <taxon>Agaricomycotina</taxon>
        <taxon>Agaricomycetes</taxon>
        <taxon>Agaricomycetidae</taxon>
        <taxon>Agaricales</taxon>
        <taxon>Pluteineae</taxon>
        <taxon>Amanitaceae</taxon>
        <taxon>Amanita</taxon>
    </lineage>
</organism>
<evidence type="ECO:0000313" key="2">
    <source>
        <dbReference type="Proteomes" id="UP000054549"/>
    </source>
</evidence>
<proteinExistence type="predicted"/>
<feature type="non-terminal residue" evidence="1">
    <location>
        <position position="1"/>
    </location>
</feature>
<dbReference type="OrthoDB" id="2669721at2759"/>
<dbReference type="InParanoid" id="A0A0C2SZ19"/>
<protein>
    <submittedName>
        <fullName evidence="1">Uncharacterized protein</fullName>
    </submittedName>
</protein>
<accession>A0A0C2SZ19</accession>
<sequence length="84" mass="9686">YSDPEPDILAKSHETLRVCRFEEDVLSIIDIKTIQAVVGMIPFPLKTEEEKEPELRARFHDSFYAAEKPFFELTIEGIGESNEE</sequence>
<dbReference type="AlphaFoldDB" id="A0A0C2SZ19"/>